<gene>
    <name evidence="3" type="ORF">METZ01_LOCUS140092</name>
</gene>
<keyword evidence="2" id="KW-0472">Membrane</keyword>
<sequence length="142" mass="16295">MTLPKIFNDLLAQLENKYIGTMVSLFLVLYGGLARPALPNFVKQLLANDIFRMLYVFLLAYIAEKNVQVALVCAVVFMVLNGLWADAEVKEAFESLDDEDFEEEDEEPDMGDVDDIEAFDDDDEELYDDDDEELYDDDDEEL</sequence>
<protein>
    <submittedName>
        <fullName evidence="3">Uncharacterized protein</fullName>
    </submittedName>
</protein>
<dbReference type="EMBL" id="UINC01020878">
    <property type="protein sequence ID" value="SVA87238.1"/>
    <property type="molecule type" value="Genomic_DNA"/>
</dbReference>
<feature type="transmembrane region" description="Helical" evidence="2">
    <location>
        <begin position="18"/>
        <end position="38"/>
    </location>
</feature>
<accession>A0A381ZD68</accession>
<feature type="region of interest" description="Disordered" evidence="1">
    <location>
        <begin position="97"/>
        <end position="142"/>
    </location>
</feature>
<organism evidence="3">
    <name type="scientific">marine metagenome</name>
    <dbReference type="NCBI Taxonomy" id="408172"/>
    <lineage>
        <taxon>unclassified sequences</taxon>
        <taxon>metagenomes</taxon>
        <taxon>ecological metagenomes</taxon>
    </lineage>
</organism>
<dbReference type="AlphaFoldDB" id="A0A381ZD68"/>
<reference evidence="3" key="1">
    <citation type="submission" date="2018-05" db="EMBL/GenBank/DDBJ databases">
        <authorList>
            <person name="Lanie J.A."/>
            <person name="Ng W.-L."/>
            <person name="Kazmierczak K.M."/>
            <person name="Andrzejewski T.M."/>
            <person name="Davidsen T.M."/>
            <person name="Wayne K.J."/>
            <person name="Tettelin H."/>
            <person name="Glass J.I."/>
            <person name="Rusch D."/>
            <person name="Podicherti R."/>
            <person name="Tsui H.-C.T."/>
            <person name="Winkler M.E."/>
        </authorList>
    </citation>
    <scope>NUCLEOTIDE SEQUENCE</scope>
</reference>
<evidence type="ECO:0000256" key="2">
    <source>
        <dbReference type="SAM" id="Phobius"/>
    </source>
</evidence>
<evidence type="ECO:0000256" key="1">
    <source>
        <dbReference type="SAM" id="MobiDB-lite"/>
    </source>
</evidence>
<name>A0A381ZD68_9ZZZZ</name>
<keyword evidence="2" id="KW-1133">Transmembrane helix</keyword>
<proteinExistence type="predicted"/>
<keyword evidence="2" id="KW-0812">Transmembrane</keyword>
<evidence type="ECO:0000313" key="3">
    <source>
        <dbReference type="EMBL" id="SVA87238.1"/>
    </source>
</evidence>